<name>A0A220RZ46_9NEIS</name>
<evidence type="ECO:0000256" key="1">
    <source>
        <dbReference type="HAMAP-Rule" id="MF_00187"/>
    </source>
</evidence>
<comment type="function">
    <text evidence="1">Required for formate dehydrogenase (FDH) activity. Acts as a sulfur carrier protein that transfers sulfur from IscS to the molybdenum cofactor prior to its insertion into FDH.</text>
</comment>
<dbReference type="SUPFAM" id="SSF53927">
    <property type="entry name" value="Cytidine deaminase-like"/>
    <property type="match status" value="1"/>
</dbReference>
<dbReference type="PANTHER" id="PTHR30592">
    <property type="entry name" value="FORMATE DEHYDROGENASE"/>
    <property type="match status" value="1"/>
</dbReference>
<protein>
    <recommendedName>
        <fullName evidence="1">Sulfur carrier protein FdhD</fullName>
    </recommendedName>
</protein>
<dbReference type="Gene3D" id="3.10.20.10">
    <property type="match status" value="1"/>
</dbReference>
<evidence type="ECO:0000313" key="2">
    <source>
        <dbReference type="EMBL" id="ASK26480.1"/>
    </source>
</evidence>
<dbReference type="Gene3D" id="3.40.140.10">
    <property type="entry name" value="Cytidine Deaminase, domain 2"/>
    <property type="match status" value="1"/>
</dbReference>
<comment type="subcellular location">
    <subcellularLocation>
        <location evidence="1">Cytoplasm</location>
    </subcellularLocation>
</comment>
<keyword evidence="2" id="KW-0808">Transferase</keyword>
<proteinExistence type="inferred from homology"/>
<keyword evidence="3" id="KW-1185">Reference proteome</keyword>
<dbReference type="EMBL" id="CP022278">
    <property type="protein sequence ID" value="ASK26480.1"/>
    <property type="molecule type" value="Genomic_DNA"/>
</dbReference>
<keyword evidence="1" id="KW-0501">Molybdenum cofactor biosynthesis</keyword>
<dbReference type="AlphaFoldDB" id="A0A220RZ46"/>
<dbReference type="GO" id="GO:0097163">
    <property type="term" value="F:sulfur carrier activity"/>
    <property type="evidence" value="ECO:0007669"/>
    <property type="project" value="UniProtKB-UniRule"/>
</dbReference>
<comment type="similarity">
    <text evidence="1">Belongs to the FdhD family.</text>
</comment>
<organism evidence="2 3">
    <name type="scientific">Neisseria chenwenguii</name>
    <dbReference type="NCBI Taxonomy" id="1853278"/>
    <lineage>
        <taxon>Bacteria</taxon>
        <taxon>Pseudomonadati</taxon>
        <taxon>Pseudomonadota</taxon>
        <taxon>Betaproteobacteria</taxon>
        <taxon>Neisseriales</taxon>
        <taxon>Neisseriaceae</taxon>
        <taxon>Neisseria</taxon>
    </lineage>
</organism>
<dbReference type="KEGG" id="nei:BG910_00830"/>
<dbReference type="GO" id="GO:0016783">
    <property type="term" value="F:sulfurtransferase activity"/>
    <property type="evidence" value="ECO:0007669"/>
    <property type="project" value="InterPro"/>
</dbReference>
<dbReference type="HAMAP" id="MF_00187">
    <property type="entry name" value="FdhD"/>
    <property type="match status" value="1"/>
</dbReference>
<dbReference type="InterPro" id="IPR003786">
    <property type="entry name" value="FdhD"/>
</dbReference>
<dbReference type="RefSeq" id="WP_089035203.1">
    <property type="nucleotide sequence ID" value="NZ_CP022278.1"/>
</dbReference>
<dbReference type="OrthoDB" id="3197277at2"/>
<comment type="caution">
    <text evidence="1">Lacks conserved residue(s) required for the propagation of feature annotation.</text>
</comment>
<dbReference type="NCBIfam" id="TIGR00129">
    <property type="entry name" value="fdhD_narQ"/>
    <property type="match status" value="1"/>
</dbReference>
<dbReference type="GO" id="GO:0005737">
    <property type="term" value="C:cytoplasm"/>
    <property type="evidence" value="ECO:0007669"/>
    <property type="project" value="UniProtKB-SubCell"/>
</dbReference>
<keyword evidence="1" id="KW-0963">Cytoplasm</keyword>
<reference evidence="2 3" key="1">
    <citation type="submission" date="2017-06" db="EMBL/GenBank/DDBJ databases">
        <title>Neisseria chenwenguii sp. nov., isolated from the intestinal contents of Tibetan Plateau Pika in Yushu, Qinghai Province, China.</title>
        <authorList>
            <person name="Zhang G."/>
        </authorList>
    </citation>
    <scope>NUCLEOTIDE SEQUENCE [LARGE SCALE GENOMIC DNA]</scope>
    <source>
        <strain evidence="2 3">10023</strain>
    </source>
</reference>
<sequence>MPAPFQTRRVYRAVSDGLSGETDFIAEETAVALVYNGISHVVLMATPQDLDVLALGFSLSEGILSSPAELYGLETVETCDGIEIQMEIASARFQNLKQRRRNLAGRTGCGLCGIDSLAAAKPRVSPLARSQTIKAADVRAALAELGSRQPIRNQTGASHSAAWVENGKIAAAFEDIGRHNALDKLIGYGAKNGLDWAQGFALVSSRASYEMAAKAAAVGIGCLAAVSAPTALAVRLAEDADMTLIGFANPQRFTVYSGEEWVEAV</sequence>
<feature type="active site" description="Cysteine persulfide intermediate" evidence="1">
    <location>
        <position position="109"/>
    </location>
</feature>
<dbReference type="Proteomes" id="UP000198238">
    <property type="component" value="Chromosome"/>
</dbReference>
<accession>A0A220RZ46</accession>
<dbReference type="PIRSF" id="PIRSF015626">
    <property type="entry name" value="FdhD"/>
    <property type="match status" value="1"/>
</dbReference>
<dbReference type="GO" id="GO:0006777">
    <property type="term" value="P:Mo-molybdopterin cofactor biosynthetic process"/>
    <property type="evidence" value="ECO:0007669"/>
    <property type="project" value="UniProtKB-UniRule"/>
</dbReference>
<dbReference type="InterPro" id="IPR016193">
    <property type="entry name" value="Cytidine_deaminase-like"/>
</dbReference>
<evidence type="ECO:0000313" key="3">
    <source>
        <dbReference type="Proteomes" id="UP000198238"/>
    </source>
</evidence>
<gene>
    <name evidence="1" type="primary">fdhD</name>
    <name evidence="2" type="ORF">BG910_00830</name>
</gene>
<dbReference type="PANTHER" id="PTHR30592:SF1">
    <property type="entry name" value="SULFUR CARRIER PROTEIN FDHD"/>
    <property type="match status" value="1"/>
</dbReference>
<dbReference type="Pfam" id="PF02634">
    <property type="entry name" value="FdhD-NarQ"/>
    <property type="match status" value="1"/>
</dbReference>